<organism evidence="12 13">
    <name type="scientific">Batrachochytrium dendrobatidis (strain JEL423)</name>
    <dbReference type="NCBI Taxonomy" id="403673"/>
    <lineage>
        <taxon>Eukaryota</taxon>
        <taxon>Fungi</taxon>
        <taxon>Fungi incertae sedis</taxon>
        <taxon>Chytridiomycota</taxon>
        <taxon>Chytridiomycota incertae sedis</taxon>
        <taxon>Chytridiomycetes</taxon>
        <taxon>Rhizophydiales</taxon>
        <taxon>Rhizophydiales incertae sedis</taxon>
        <taxon>Batrachochytrium</taxon>
    </lineage>
</organism>
<dbReference type="InterPro" id="IPR001594">
    <property type="entry name" value="Palmitoyltrfase_DHHC"/>
</dbReference>
<dbReference type="InterPro" id="IPR039859">
    <property type="entry name" value="PFA4/ZDH16/20/ERF2-like"/>
</dbReference>
<evidence type="ECO:0000313" key="12">
    <source>
        <dbReference type="EMBL" id="OAJ36754.1"/>
    </source>
</evidence>
<dbReference type="OrthoDB" id="331948at2759"/>
<feature type="transmembrane region" description="Helical" evidence="10">
    <location>
        <begin position="40"/>
        <end position="60"/>
    </location>
</feature>
<protein>
    <recommendedName>
        <fullName evidence="10">Palmitoyltransferase</fullName>
        <ecNumber evidence="10">2.3.1.225</ecNumber>
    </recommendedName>
</protein>
<evidence type="ECO:0000256" key="2">
    <source>
        <dbReference type="ARBA" id="ARBA00022679"/>
    </source>
</evidence>
<reference evidence="12 13" key="2">
    <citation type="submission" date="2016-05" db="EMBL/GenBank/DDBJ databases">
        <title>Lineage-specific infection strategies underlie the spectrum of fungal disease in amphibians.</title>
        <authorList>
            <person name="Cuomo C.A."/>
            <person name="Farrer R.A."/>
            <person name="James T."/>
            <person name="Longcore J."/>
            <person name="Birren B."/>
        </authorList>
    </citation>
    <scope>NUCLEOTIDE SEQUENCE [LARGE SCALE GENOMIC DNA]</scope>
    <source>
        <strain evidence="12 13">JEL423</strain>
    </source>
</reference>
<gene>
    <name evidence="12" type="ORF">BDEG_20894</name>
</gene>
<sequence length="273" mass="31851">MAVRESPAFLWAIIFAVTYLPSSTYIYVLDPWLRPYSISSYIILLVWIFNLVMVPINYWLSWRTKAGEVEHGWNTFETNEDLMKMLDSTEEDIHNTECRLCRHERPARAHHCRKCKACILRMDHHCPWIYNCVGFRNQGHFARLLIYTALLCTLTIIMVFLRLYALILAIETPENFNITQGEVIITGINLTILVPLTSIIDMLAFNQIQLIVKNITTIEDLDLQDSVMMGIPTVNIYDMGWLENTKAILGSRWWLWWMPQDMEGTGVVFNTRV</sequence>
<name>A0A177WAN5_BATDL</name>
<comment type="domain">
    <text evidence="10">The DHHC domain is required for palmitoyltransferase activity.</text>
</comment>
<dbReference type="STRING" id="403673.A0A177WAN5"/>
<evidence type="ECO:0000256" key="4">
    <source>
        <dbReference type="ARBA" id="ARBA00022989"/>
    </source>
</evidence>
<dbReference type="EMBL" id="DS022300">
    <property type="protein sequence ID" value="OAJ36754.1"/>
    <property type="molecule type" value="Genomic_DNA"/>
</dbReference>
<keyword evidence="4 10" id="KW-1133">Transmembrane helix</keyword>
<comment type="subcellular location">
    <subcellularLocation>
        <location evidence="1">Membrane</location>
        <topology evidence="1">Multi-pass membrane protein</topology>
    </subcellularLocation>
</comment>
<feature type="transmembrane region" description="Helical" evidence="10">
    <location>
        <begin position="184"/>
        <end position="205"/>
    </location>
</feature>
<dbReference type="EC" id="2.3.1.225" evidence="10"/>
<evidence type="ECO:0000256" key="10">
    <source>
        <dbReference type="RuleBase" id="RU079119"/>
    </source>
</evidence>
<feature type="domain" description="Palmitoyltransferase DHHC" evidence="11">
    <location>
        <begin position="96"/>
        <end position="221"/>
    </location>
</feature>
<evidence type="ECO:0000256" key="9">
    <source>
        <dbReference type="ARBA" id="ARBA00048048"/>
    </source>
</evidence>
<comment type="catalytic activity">
    <reaction evidence="9 10">
        <text>L-cysteinyl-[protein] + hexadecanoyl-CoA = S-hexadecanoyl-L-cysteinyl-[protein] + CoA</text>
        <dbReference type="Rhea" id="RHEA:36683"/>
        <dbReference type="Rhea" id="RHEA-COMP:10131"/>
        <dbReference type="Rhea" id="RHEA-COMP:11032"/>
        <dbReference type="ChEBI" id="CHEBI:29950"/>
        <dbReference type="ChEBI" id="CHEBI:57287"/>
        <dbReference type="ChEBI" id="CHEBI:57379"/>
        <dbReference type="ChEBI" id="CHEBI:74151"/>
        <dbReference type="EC" id="2.3.1.225"/>
    </reaction>
</comment>
<feature type="transmembrane region" description="Helical" evidence="10">
    <location>
        <begin position="9"/>
        <end position="28"/>
    </location>
</feature>
<dbReference type="PANTHER" id="PTHR12246">
    <property type="entry name" value="PALMITOYLTRANSFERASE ZDHHC16"/>
    <property type="match status" value="1"/>
</dbReference>
<evidence type="ECO:0000256" key="8">
    <source>
        <dbReference type="ARBA" id="ARBA00023315"/>
    </source>
</evidence>
<feature type="transmembrane region" description="Helical" evidence="10">
    <location>
        <begin position="144"/>
        <end position="164"/>
    </location>
</feature>
<evidence type="ECO:0000256" key="3">
    <source>
        <dbReference type="ARBA" id="ARBA00022692"/>
    </source>
</evidence>
<dbReference type="Proteomes" id="UP000077115">
    <property type="component" value="Unassembled WGS sequence"/>
</dbReference>
<evidence type="ECO:0000256" key="7">
    <source>
        <dbReference type="ARBA" id="ARBA00023288"/>
    </source>
</evidence>
<keyword evidence="8 10" id="KW-0012">Acyltransferase</keyword>
<keyword evidence="2 10" id="KW-0808">Transferase</keyword>
<evidence type="ECO:0000259" key="11">
    <source>
        <dbReference type="Pfam" id="PF01529"/>
    </source>
</evidence>
<keyword evidence="5 10" id="KW-0472">Membrane</keyword>
<dbReference type="VEuPathDB" id="FungiDB:BDEG_20894"/>
<keyword evidence="3 10" id="KW-0812">Transmembrane</keyword>
<accession>A0A177WAN5</accession>
<dbReference type="GO" id="GO:0019706">
    <property type="term" value="F:protein-cysteine S-palmitoyltransferase activity"/>
    <property type="evidence" value="ECO:0007669"/>
    <property type="project" value="UniProtKB-EC"/>
</dbReference>
<keyword evidence="6" id="KW-0564">Palmitate</keyword>
<dbReference type="GO" id="GO:0016020">
    <property type="term" value="C:membrane"/>
    <property type="evidence" value="ECO:0007669"/>
    <property type="project" value="UniProtKB-SubCell"/>
</dbReference>
<evidence type="ECO:0000256" key="6">
    <source>
        <dbReference type="ARBA" id="ARBA00023139"/>
    </source>
</evidence>
<reference evidence="12 13" key="1">
    <citation type="submission" date="2006-10" db="EMBL/GenBank/DDBJ databases">
        <title>The Genome Sequence of Batrachochytrium dendrobatidis JEL423.</title>
        <authorList>
            <consortium name="The Broad Institute Genome Sequencing Platform"/>
            <person name="Birren B."/>
            <person name="Lander E."/>
            <person name="Galagan J."/>
            <person name="Cuomo C."/>
            <person name="Devon K."/>
            <person name="Jaffe D."/>
            <person name="Butler J."/>
            <person name="Alvarez P."/>
            <person name="Gnerre S."/>
            <person name="Grabherr M."/>
            <person name="Kleber M."/>
            <person name="Mauceli E."/>
            <person name="Brockman W."/>
            <person name="Young S."/>
            <person name="LaButti K."/>
            <person name="Sykes S."/>
            <person name="DeCaprio D."/>
            <person name="Crawford M."/>
            <person name="Koehrsen M."/>
            <person name="Engels R."/>
            <person name="Montgomery P."/>
            <person name="Pearson M."/>
            <person name="Howarth C."/>
            <person name="Larson L."/>
            <person name="White J."/>
            <person name="O'Leary S."/>
            <person name="Kodira C."/>
            <person name="Zeng Q."/>
            <person name="Yandava C."/>
            <person name="Alvarado L."/>
            <person name="Longcore J."/>
            <person name="James T."/>
        </authorList>
    </citation>
    <scope>NUCLEOTIDE SEQUENCE [LARGE SCALE GENOMIC DNA]</scope>
    <source>
        <strain evidence="12 13">JEL423</strain>
    </source>
</reference>
<evidence type="ECO:0000313" key="13">
    <source>
        <dbReference type="Proteomes" id="UP000077115"/>
    </source>
</evidence>
<dbReference type="eggNOG" id="KOG1315">
    <property type="taxonomic scope" value="Eukaryota"/>
</dbReference>
<dbReference type="PROSITE" id="PS50216">
    <property type="entry name" value="DHHC"/>
    <property type="match status" value="1"/>
</dbReference>
<dbReference type="AlphaFoldDB" id="A0A177WAN5"/>
<evidence type="ECO:0000256" key="5">
    <source>
        <dbReference type="ARBA" id="ARBA00023136"/>
    </source>
</evidence>
<comment type="similarity">
    <text evidence="10">Belongs to the DHHC palmitoyltransferase family.</text>
</comment>
<proteinExistence type="inferred from homology"/>
<dbReference type="Pfam" id="PF01529">
    <property type="entry name" value="DHHC"/>
    <property type="match status" value="1"/>
</dbReference>
<keyword evidence="7" id="KW-0449">Lipoprotein</keyword>
<evidence type="ECO:0000256" key="1">
    <source>
        <dbReference type="ARBA" id="ARBA00004141"/>
    </source>
</evidence>